<organism evidence="1 2">
    <name type="scientific">Entomomonas moraniae</name>
    <dbReference type="NCBI Taxonomy" id="2213226"/>
    <lineage>
        <taxon>Bacteria</taxon>
        <taxon>Pseudomonadati</taxon>
        <taxon>Pseudomonadota</taxon>
        <taxon>Gammaproteobacteria</taxon>
        <taxon>Pseudomonadales</taxon>
        <taxon>Pseudomonadaceae</taxon>
        <taxon>Entomomonas</taxon>
    </lineage>
</organism>
<evidence type="ECO:0000313" key="2">
    <source>
        <dbReference type="Proteomes" id="UP000273143"/>
    </source>
</evidence>
<dbReference type="EMBL" id="CP029822">
    <property type="protein sequence ID" value="AZS49988.1"/>
    <property type="molecule type" value="Genomic_DNA"/>
</dbReference>
<dbReference type="AlphaFoldDB" id="A0A3S9XCF0"/>
<keyword evidence="2" id="KW-1185">Reference proteome</keyword>
<gene>
    <name evidence="1" type="ORF">DM558_03990</name>
</gene>
<dbReference type="RefSeq" id="WP_127162153.1">
    <property type="nucleotide sequence ID" value="NZ_CP029822.1"/>
</dbReference>
<name>A0A3S9XCF0_9GAMM</name>
<accession>A0A3S9XCF0</accession>
<evidence type="ECO:0000313" key="1">
    <source>
        <dbReference type="EMBL" id="AZS49988.1"/>
    </source>
</evidence>
<dbReference type="Proteomes" id="UP000273143">
    <property type="component" value="Chromosome"/>
</dbReference>
<protein>
    <submittedName>
        <fullName evidence="1">Uncharacterized protein</fullName>
    </submittedName>
</protein>
<proteinExistence type="predicted"/>
<reference evidence="2" key="1">
    <citation type="submission" date="2018-06" db="EMBL/GenBank/DDBJ databases">
        <title>Complete genome of Pseudomonas insecticola strain QZS01.</title>
        <authorList>
            <person name="Wang J."/>
            <person name="Su Q."/>
        </authorList>
    </citation>
    <scope>NUCLEOTIDE SEQUENCE [LARGE SCALE GENOMIC DNA]</scope>
    <source>
        <strain evidence="2">QZS01</strain>
    </source>
</reference>
<sequence>MTLEIKEKILPSYIVLSYDDISDLANENHTEAFLVVSKKFFEEVLTLFNDEIEIHLPNIFYSKYPLGGWIPFKQLLDEAANFLSFIYYNDNYEFLTQLRTKYNLYELSIYTDPVVFTIKRIKK</sequence>
<dbReference type="KEGG" id="emo:DM558_03990"/>